<feature type="compositionally biased region" description="Basic and acidic residues" evidence="1">
    <location>
        <begin position="102"/>
        <end position="111"/>
    </location>
</feature>
<evidence type="ECO:0000313" key="2">
    <source>
        <dbReference type="EMBL" id="EFO95164.1"/>
    </source>
</evidence>
<evidence type="ECO:0000313" key="3">
    <source>
        <dbReference type="Proteomes" id="UP000008281"/>
    </source>
</evidence>
<accession>E3LI55</accession>
<feature type="region of interest" description="Disordered" evidence="1">
    <location>
        <begin position="99"/>
        <end position="122"/>
    </location>
</feature>
<organism evidence="3">
    <name type="scientific">Caenorhabditis remanei</name>
    <name type="common">Caenorhabditis vulgaris</name>
    <dbReference type="NCBI Taxonomy" id="31234"/>
    <lineage>
        <taxon>Eukaryota</taxon>
        <taxon>Metazoa</taxon>
        <taxon>Ecdysozoa</taxon>
        <taxon>Nematoda</taxon>
        <taxon>Chromadorea</taxon>
        <taxon>Rhabditida</taxon>
        <taxon>Rhabditina</taxon>
        <taxon>Rhabditomorpha</taxon>
        <taxon>Rhabditoidea</taxon>
        <taxon>Rhabditidae</taxon>
        <taxon>Peloderinae</taxon>
        <taxon>Caenorhabditis</taxon>
    </lineage>
</organism>
<keyword evidence="3" id="KW-1185">Reference proteome</keyword>
<dbReference type="EMBL" id="DS268409">
    <property type="protein sequence ID" value="EFO95164.1"/>
    <property type="molecule type" value="Genomic_DNA"/>
</dbReference>
<sequence length="218" mass="25437">MSTIQMTIEEYIELQEKIASLTRTVGNQEYQIKKQLKYIVDMESLREVIEKEAQEKIKKIQEEADWKIEMMELEFQEQMERMKKACKIEDAPVFLTYNDSRTGWDSDDSGRDTPGPEPTNDFEGIPFAQIFSDMSNKLIAADEVTSLLKKKIEDQEEIIRAMKGIKPIVPNRPSSMQVRALESVKEEVKATNEEAEYDTEVENLKARMMDIKFMEEYL</sequence>
<proteinExistence type="predicted"/>
<dbReference type="CTD" id="9820638"/>
<dbReference type="GeneID" id="9820638"/>
<dbReference type="Proteomes" id="UP000008281">
    <property type="component" value="Unassembled WGS sequence"/>
</dbReference>
<dbReference type="RefSeq" id="XP_003116268.2">
    <property type="nucleotide sequence ID" value="XM_003116220.2"/>
</dbReference>
<dbReference type="AlphaFoldDB" id="E3LI55"/>
<gene>
    <name evidence="2" type="ORF">CRE_09323</name>
</gene>
<evidence type="ECO:0000256" key="1">
    <source>
        <dbReference type="SAM" id="MobiDB-lite"/>
    </source>
</evidence>
<dbReference type="HOGENOM" id="CLU_1267945_0_0_1"/>
<protein>
    <submittedName>
        <fullName evidence="2">Uncharacterized protein</fullName>
    </submittedName>
</protein>
<dbReference type="KEGG" id="crq:GCK72_020248"/>
<reference evidence="2" key="1">
    <citation type="submission" date="2007-07" db="EMBL/GenBank/DDBJ databases">
        <title>PCAP assembly of the Caenorhabditis remanei genome.</title>
        <authorList>
            <consortium name="The Caenorhabditis remanei Sequencing Consortium"/>
            <person name="Wilson R.K."/>
        </authorList>
    </citation>
    <scope>NUCLEOTIDE SEQUENCE [LARGE SCALE GENOMIC DNA]</scope>
    <source>
        <strain evidence="2">PB4641</strain>
    </source>
</reference>
<name>E3LI55_CAERE</name>